<evidence type="ECO:0000259" key="7">
    <source>
        <dbReference type="PROSITE" id="PS50850"/>
    </source>
</evidence>
<dbReference type="AlphaFoldDB" id="A0A8H6CI56"/>
<dbReference type="FunFam" id="1.20.1250.20:FF:000286">
    <property type="entry name" value="MFS efflux transporter"/>
    <property type="match status" value="1"/>
</dbReference>
<comment type="subcellular location">
    <subcellularLocation>
        <location evidence="1">Membrane</location>
        <topology evidence="1">Multi-pass membrane protein</topology>
    </subcellularLocation>
</comment>
<feature type="transmembrane region" description="Helical" evidence="6">
    <location>
        <begin position="402"/>
        <end position="424"/>
    </location>
</feature>
<dbReference type="InterPro" id="IPR051788">
    <property type="entry name" value="MFS_Transporter"/>
</dbReference>
<feature type="transmembrane region" description="Helical" evidence="6">
    <location>
        <begin position="251"/>
        <end position="271"/>
    </location>
</feature>
<comment type="caution">
    <text evidence="8">The sequence shown here is derived from an EMBL/GenBank/DDBJ whole genome shotgun (WGS) entry which is preliminary data.</text>
</comment>
<dbReference type="PANTHER" id="PTHR23514">
    <property type="entry name" value="BYPASS OF STOP CODON PROTEIN 6"/>
    <property type="match status" value="1"/>
</dbReference>
<feature type="transmembrane region" description="Helical" evidence="6">
    <location>
        <begin position="345"/>
        <end position="365"/>
    </location>
</feature>
<evidence type="ECO:0000313" key="9">
    <source>
        <dbReference type="Proteomes" id="UP000578531"/>
    </source>
</evidence>
<accession>A0A8H6CI56</accession>
<dbReference type="PROSITE" id="PS50850">
    <property type="entry name" value="MFS"/>
    <property type="match status" value="1"/>
</dbReference>
<gene>
    <name evidence="8" type="ORF">HO173_013095</name>
</gene>
<evidence type="ECO:0000256" key="2">
    <source>
        <dbReference type="ARBA" id="ARBA00022692"/>
    </source>
</evidence>
<name>A0A8H6CI56_9LECA</name>
<feature type="region of interest" description="Disordered" evidence="5">
    <location>
        <begin position="21"/>
        <end position="78"/>
    </location>
</feature>
<feature type="transmembrane region" description="Helical" evidence="6">
    <location>
        <begin position="312"/>
        <end position="339"/>
    </location>
</feature>
<keyword evidence="2 6" id="KW-0812">Transmembrane</keyword>
<protein>
    <recommendedName>
        <fullName evidence="7">Major facilitator superfamily (MFS) profile domain-containing protein</fullName>
    </recommendedName>
</protein>
<dbReference type="FunFam" id="1.20.1250.20:FF:000308">
    <property type="entry name" value="MFS efflux transporter"/>
    <property type="match status" value="1"/>
</dbReference>
<evidence type="ECO:0000256" key="5">
    <source>
        <dbReference type="SAM" id="MobiDB-lite"/>
    </source>
</evidence>
<feature type="transmembrane region" description="Helical" evidence="6">
    <location>
        <begin position="464"/>
        <end position="484"/>
    </location>
</feature>
<feature type="transmembrane region" description="Helical" evidence="6">
    <location>
        <begin position="130"/>
        <end position="151"/>
    </location>
</feature>
<dbReference type="PANTHER" id="PTHR23514:SF6">
    <property type="entry name" value="MAJOR FACILITATOR SUPERFAMILY (MFS) PROFILE DOMAIN-CONTAINING PROTEIN"/>
    <property type="match status" value="1"/>
</dbReference>
<evidence type="ECO:0000313" key="8">
    <source>
        <dbReference type="EMBL" id="KAF6223883.1"/>
    </source>
</evidence>
<proteinExistence type="predicted"/>
<evidence type="ECO:0000256" key="3">
    <source>
        <dbReference type="ARBA" id="ARBA00022989"/>
    </source>
</evidence>
<feature type="domain" description="Major facilitator superfamily (MFS) profile" evidence="7">
    <location>
        <begin position="99"/>
        <end position="491"/>
    </location>
</feature>
<organism evidence="8 9">
    <name type="scientific">Letharia columbiana</name>
    <dbReference type="NCBI Taxonomy" id="112416"/>
    <lineage>
        <taxon>Eukaryota</taxon>
        <taxon>Fungi</taxon>
        <taxon>Dikarya</taxon>
        <taxon>Ascomycota</taxon>
        <taxon>Pezizomycotina</taxon>
        <taxon>Lecanoromycetes</taxon>
        <taxon>OSLEUM clade</taxon>
        <taxon>Lecanoromycetidae</taxon>
        <taxon>Lecanorales</taxon>
        <taxon>Lecanorineae</taxon>
        <taxon>Parmeliaceae</taxon>
        <taxon>Letharia</taxon>
    </lineage>
</organism>
<sequence length="491" mass="52233">MVSQRGFGALIDIDSRITDPPAALKKDSHALPDLPTAYELDELNRTPRDNGPPLPLTPSGGQTPRSLHELEMSRPPTPEYHDAAEVVQTWTNPPINKWRLLSACLMNFGNGLNDAAPGALIPYMEKDYKIGYAIVSLIFVTNAVGFIAAAPVNQLLQARLGRAKTLVLAESIMAAAYIMLVCRPPFPVVVVSFLFLGLGIATNLAPNNVFSANLANATTALGCLHGSYGIGATIGPLMATALVTHNHPWSTFYFISLSITIFNLLLAFFSFRNYEKDTPPLNPLRPTPSNPHPAPPSRSTLLKAALTHKTTVLGALFIFCYQGAEVSISGWVISFLISYRHSSPAHVGYVTAGFWAGVTLGRFLLSHPAHRVGEKRAVIALVLGAAAFQLLVWFVPNAVGDAVAVSVVGLLLGPVYPAATAVFASLIPKRLQMSGLAAVSALGSSGGAVAPLVTGVLAQEVGTWVLHPICIGLFAGMLGCWVGLPRIVKRE</sequence>
<feature type="transmembrane region" description="Helical" evidence="6">
    <location>
        <begin position="377"/>
        <end position="396"/>
    </location>
</feature>
<dbReference type="Gene3D" id="1.20.1250.20">
    <property type="entry name" value="MFS general substrate transporter like domains"/>
    <property type="match status" value="2"/>
</dbReference>
<feature type="transmembrane region" description="Helical" evidence="6">
    <location>
        <begin position="163"/>
        <end position="180"/>
    </location>
</feature>
<reference evidence="8 9" key="1">
    <citation type="journal article" date="2020" name="Genomics">
        <title>Complete, high-quality genomes from long-read metagenomic sequencing of two wolf lichen thalli reveals enigmatic genome architecture.</title>
        <authorList>
            <person name="McKenzie S.K."/>
            <person name="Walston R.F."/>
            <person name="Allen J.L."/>
        </authorList>
    </citation>
    <scope>NUCLEOTIDE SEQUENCE [LARGE SCALE GENOMIC DNA]</scope>
    <source>
        <strain evidence="8">WasteWater2</strain>
    </source>
</reference>
<dbReference type="EMBL" id="JACCJC010000128">
    <property type="protein sequence ID" value="KAF6223883.1"/>
    <property type="molecule type" value="Genomic_DNA"/>
</dbReference>
<evidence type="ECO:0000256" key="6">
    <source>
        <dbReference type="SAM" id="Phobius"/>
    </source>
</evidence>
<dbReference type="InterPro" id="IPR020846">
    <property type="entry name" value="MFS_dom"/>
</dbReference>
<evidence type="ECO:0000256" key="4">
    <source>
        <dbReference type="ARBA" id="ARBA00023136"/>
    </source>
</evidence>
<keyword evidence="4 6" id="KW-0472">Membrane</keyword>
<dbReference type="OrthoDB" id="413079at2759"/>
<feature type="transmembrane region" description="Helical" evidence="6">
    <location>
        <begin position="186"/>
        <end position="205"/>
    </location>
</feature>
<keyword evidence="9" id="KW-1185">Reference proteome</keyword>
<evidence type="ECO:0000256" key="1">
    <source>
        <dbReference type="ARBA" id="ARBA00004141"/>
    </source>
</evidence>
<feature type="transmembrane region" description="Helical" evidence="6">
    <location>
        <begin position="436"/>
        <end position="458"/>
    </location>
</feature>
<dbReference type="GO" id="GO:0022857">
    <property type="term" value="F:transmembrane transporter activity"/>
    <property type="evidence" value="ECO:0007669"/>
    <property type="project" value="InterPro"/>
</dbReference>
<dbReference type="Pfam" id="PF07690">
    <property type="entry name" value="MFS_1"/>
    <property type="match status" value="1"/>
</dbReference>
<dbReference type="GO" id="GO:0016020">
    <property type="term" value="C:membrane"/>
    <property type="evidence" value="ECO:0007669"/>
    <property type="project" value="UniProtKB-SubCell"/>
</dbReference>
<dbReference type="InterPro" id="IPR011701">
    <property type="entry name" value="MFS"/>
</dbReference>
<dbReference type="SUPFAM" id="SSF103473">
    <property type="entry name" value="MFS general substrate transporter"/>
    <property type="match status" value="1"/>
</dbReference>
<keyword evidence="3 6" id="KW-1133">Transmembrane helix</keyword>
<dbReference type="Proteomes" id="UP000578531">
    <property type="component" value="Unassembled WGS sequence"/>
</dbReference>
<dbReference type="RefSeq" id="XP_037158195.1">
    <property type="nucleotide sequence ID" value="XM_037314921.1"/>
</dbReference>
<feature type="transmembrane region" description="Helical" evidence="6">
    <location>
        <begin position="217"/>
        <end position="239"/>
    </location>
</feature>
<dbReference type="InterPro" id="IPR036259">
    <property type="entry name" value="MFS_trans_sf"/>
</dbReference>
<dbReference type="GeneID" id="59294724"/>